<feature type="binding site" evidence="4">
    <location>
        <position position="121"/>
    </location>
    <ligand>
        <name>ATP</name>
        <dbReference type="ChEBI" id="CHEBI:30616"/>
    </ligand>
</feature>
<evidence type="ECO:0000256" key="2">
    <source>
        <dbReference type="ARBA" id="ARBA00022741"/>
    </source>
</evidence>
<comment type="similarity">
    <text evidence="5">Belongs to the protein kinase superfamily.</text>
</comment>
<dbReference type="Proteomes" id="UP001162131">
    <property type="component" value="Unassembled WGS sequence"/>
</dbReference>
<protein>
    <recommendedName>
        <fullName evidence="7">Protein kinase domain-containing protein</fullName>
    </recommendedName>
</protein>
<dbReference type="FunFam" id="1.10.510.10:FF:000571">
    <property type="entry name" value="Maternal embryonic leucine zipper kinase"/>
    <property type="match status" value="1"/>
</dbReference>
<feature type="domain" description="Protein kinase" evidence="7">
    <location>
        <begin position="92"/>
        <end position="350"/>
    </location>
</feature>
<sequence length="444" mass="50361">MDTESRPVQITLFLNSDLTQQRDILVSQQMTVQDIIRDGKEAFNIDSSIKCKLYDTGGGELSDEDVEYINKEEPFFLSQGEKFSSETLFAIYKEIRTLGRGGFGTVKLYKHKLRDQEVAIKFIDMKRVASPEDVIRVFKEIQLLRDLRHPGIVQLVDAFPNNKHFCFVMEYCKGGELKRLVKENGRLPENEIMSIGLQMCDAMRYCHTNKVIHRDLKPENILFSDVSHEYIKIVDFGIAGIFTGQNGDRSQCGTLLYLAPEVISGLDNTSKPSLDIWSMGCIFYYLLTAQKPFTGNSKKDIIQNILQGKYTPMSEHADVSPHWHKLIRAMLRVDPKKRWTLLKVSDHLFKYKYSPDAPIEPDTEDEEEEKVKCSLLITPNAQGEGRTSRKENGRRSRAGSQLESNRSPMGRSPGRISRSPTSSARKSGRPAASPNTSPKKGIAE</sequence>
<dbReference type="SMART" id="SM00220">
    <property type="entry name" value="S_TKc"/>
    <property type="match status" value="1"/>
</dbReference>
<dbReference type="FunFam" id="3.30.200.20:FF:000042">
    <property type="entry name" value="Aurora kinase A"/>
    <property type="match status" value="1"/>
</dbReference>
<organism evidence="8 9">
    <name type="scientific">Blepharisma stoltei</name>
    <dbReference type="NCBI Taxonomy" id="1481888"/>
    <lineage>
        <taxon>Eukaryota</taxon>
        <taxon>Sar</taxon>
        <taxon>Alveolata</taxon>
        <taxon>Ciliophora</taxon>
        <taxon>Postciliodesmatophora</taxon>
        <taxon>Heterotrichea</taxon>
        <taxon>Heterotrichida</taxon>
        <taxon>Blepharismidae</taxon>
        <taxon>Blepharisma</taxon>
    </lineage>
</organism>
<comment type="subunit">
    <text evidence="1">Monomer.</text>
</comment>
<dbReference type="InterPro" id="IPR011009">
    <property type="entry name" value="Kinase-like_dom_sf"/>
</dbReference>
<feature type="region of interest" description="Disordered" evidence="6">
    <location>
        <begin position="355"/>
        <end position="444"/>
    </location>
</feature>
<evidence type="ECO:0000256" key="3">
    <source>
        <dbReference type="ARBA" id="ARBA00022840"/>
    </source>
</evidence>
<dbReference type="EMBL" id="CAJZBQ010000002">
    <property type="protein sequence ID" value="CAG9310623.1"/>
    <property type="molecule type" value="Genomic_DNA"/>
</dbReference>
<evidence type="ECO:0000259" key="7">
    <source>
        <dbReference type="PROSITE" id="PS50011"/>
    </source>
</evidence>
<feature type="compositionally biased region" description="Acidic residues" evidence="6">
    <location>
        <begin position="359"/>
        <end position="368"/>
    </location>
</feature>
<dbReference type="GO" id="GO:0005737">
    <property type="term" value="C:cytoplasm"/>
    <property type="evidence" value="ECO:0007669"/>
    <property type="project" value="TreeGrafter"/>
</dbReference>
<dbReference type="PANTHER" id="PTHR24346:SF30">
    <property type="entry name" value="MATERNAL EMBRYONIC LEUCINE ZIPPER KINASE"/>
    <property type="match status" value="1"/>
</dbReference>
<dbReference type="InterPro" id="IPR000719">
    <property type="entry name" value="Prot_kinase_dom"/>
</dbReference>
<keyword evidence="3 4" id="KW-0067">ATP-binding</keyword>
<keyword evidence="5" id="KW-0723">Serine/threonine-protein kinase</keyword>
<keyword evidence="5" id="KW-0808">Transferase</keyword>
<feature type="compositionally biased region" description="Polar residues" evidence="6">
    <location>
        <begin position="398"/>
        <end position="407"/>
    </location>
</feature>
<dbReference type="InterPro" id="IPR008271">
    <property type="entry name" value="Ser/Thr_kinase_AS"/>
</dbReference>
<dbReference type="PANTHER" id="PTHR24346">
    <property type="entry name" value="MAP/MICROTUBULE AFFINITY-REGULATING KINASE"/>
    <property type="match status" value="1"/>
</dbReference>
<keyword evidence="9" id="KW-1185">Reference proteome</keyword>
<dbReference type="Gene3D" id="1.10.510.10">
    <property type="entry name" value="Transferase(Phosphotransferase) domain 1"/>
    <property type="match status" value="1"/>
</dbReference>
<gene>
    <name evidence="8" type="ORF">BSTOLATCC_MIC1465</name>
</gene>
<evidence type="ECO:0000313" key="9">
    <source>
        <dbReference type="Proteomes" id="UP001162131"/>
    </source>
</evidence>
<keyword evidence="2 4" id="KW-0547">Nucleotide-binding</keyword>
<reference evidence="8" key="1">
    <citation type="submission" date="2021-09" db="EMBL/GenBank/DDBJ databases">
        <authorList>
            <consortium name="AG Swart"/>
            <person name="Singh M."/>
            <person name="Singh A."/>
            <person name="Seah K."/>
            <person name="Emmerich C."/>
        </authorList>
    </citation>
    <scope>NUCLEOTIDE SEQUENCE</scope>
    <source>
        <strain evidence="8">ATCC30299</strain>
    </source>
</reference>
<evidence type="ECO:0000313" key="8">
    <source>
        <dbReference type="EMBL" id="CAG9310623.1"/>
    </source>
</evidence>
<dbReference type="Pfam" id="PF00069">
    <property type="entry name" value="Pkinase"/>
    <property type="match status" value="1"/>
</dbReference>
<dbReference type="GO" id="GO:0035556">
    <property type="term" value="P:intracellular signal transduction"/>
    <property type="evidence" value="ECO:0007669"/>
    <property type="project" value="TreeGrafter"/>
</dbReference>
<evidence type="ECO:0000256" key="6">
    <source>
        <dbReference type="SAM" id="MobiDB-lite"/>
    </source>
</evidence>
<dbReference type="AlphaFoldDB" id="A0AAU9I5B5"/>
<dbReference type="PROSITE" id="PS50011">
    <property type="entry name" value="PROTEIN_KINASE_DOM"/>
    <property type="match status" value="1"/>
</dbReference>
<dbReference type="PROSITE" id="PS00108">
    <property type="entry name" value="PROTEIN_KINASE_ST"/>
    <property type="match status" value="1"/>
</dbReference>
<keyword evidence="5" id="KW-0418">Kinase</keyword>
<comment type="caution">
    <text evidence="8">The sequence shown here is derived from an EMBL/GenBank/DDBJ whole genome shotgun (WGS) entry which is preliminary data.</text>
</comment>
<evidence type="ECO:0000256" key="4">
    <source>
        <dbReference type="PROSITE-ProRule" id="PRU10141"/>
    </source>
</evidence>
<proteinExistence type="inferred from homology"/>
<name>A0AAU9I5B5_9CILI</name>
<dbReference type="PROSITE" id="PS00107">
    <property type="entry name" value="PROTEIN_KINASE_ATP"/>
    <property type="match status" value="1"/>
</dbReference>
<dbReference type="GO" id="GO:0005524">
    <property type="term" value="F:ATP binding"/>
    <property type="evidence" value="ECO:0007669"/>
    <property type="project" value="UniProtKB-UniRule"/>
</dbReference>
<evidence type="ECO:0000256" key="1">
    <source>
        <dbReference type="ARBA" id="ARBA00011245"/>
    </source>
</evidence>
<dbReference type="GO" id="GO:0004674">
    <property type="term" value="F:protein serine/threonine kinase activity"/>
    <property type="evidence" value="ECO:0007669"/>
    <property type="project" value="UniProtKB-KW"/>
</dbReference>
<evidence type="ECO:0000256" key="5">
    <source>
        <dbReference type="RuleBase" id="RU000304"/>
    </source>
</evidence>
<dbReference type="SUPFAM" id="SSF56112">
    <property type="entry name" value="Protein kinase-like (PK-like)"/>
    <property type="match status" value="1"/>
</dbReference>
<accession>A0AAU9I5B5</accession>
<dbReference type="InterPro" id="IPR017441">
    <property type="entry name" value="Protein_kinase_ATP_BS"/>
</dbReference>